<evidence type="ECO:0000313" key="3">
    <source>
        <dbReference type="Proteomes" id="UP000494256"/>
    </source>
</evidence>
<evidence type="ECO:0000256" key="1">
    <source>
        <dbReference type="SAM" id="SignalP"/>
    </source>
</evidence>
<evidence type="ECO:0000313" key="2">
    <source>
        <dbReference type="EMBL" id="CAB3256749.1"/>
    </source>
</evidence>
<dbReference type="Proteomes" id="UP000494256">
    <property type="component" value="Unassembled WGS sequence"/>
</dbReference>
<feature type="signal peptide" evidence="1">
    <location>
        <begin position="1"/>
        <end position="21"/>
    </location>
</feature>
<dbReference type="GO" id="GO:0051707">
    <property type="term" value="P:response to other organism"/>
    <property type="evidence" value="ECO:0007669"/>
    <property type="project" value="UniProtKB-ARBA"/>
</dbReference>
<organism evidence="2 3">
    <name type="scientific">Arctia plantaginis</name>
    <name type="common">Wood tiger moth</name>
    <name type="synonym">Phalaena plantaginis</name>
    <dbReference type="NCBI Taxonomy" id="874455"/>
    <lineage>
        <taxon>Eukaryota</taxon>
        <taxon>Metazoa</taxon>
        <taxon>Ecdysozoa</taxon>
        <taxon>Arthropoda</taxon>
        <taxon>Hexapoda</taxon>
        <taxon>Insecta</taxon>
        <taxon>Pterygota</taxon>
        <taxon>Neoptera</taxon>
        <taxon>Endopterygota</taxon>
        <taxon>Lepidoptera</taxon>
        <taxon>Glossata</taxon>
        <taxon>Ditrysia</taxon>
        <taxon>Noctuoidea</taxon>
        <taxon>Erebidae</taxon>
        <taxon>Arctiinae</taxon>
        <taxon>Arctia</taxon>
    </lineage>
</organism>
<accession>A0A8S1B2M8</accession>
<reference evidence="2 3" key="1">
    <citation type="submission" date="2020-04" db="EMBL/GenBank/DDBJ databases">
        <authorList>
            <person name="Wallbank WR R."/>
            <person name="Pardo Diaz C."/>
            <person name="Kozak K."/>
            <person name="Martin S."/>
            <person name="Jiggins C."/>
            <person name="Moest M."/>
            <person name="Warren A I."/>
            <person name="Byers J.R.P. K."/>
            <person name="Montejo-Kovacevich G."/>
            <person name="Yen C E."/>
        </authorList>
    </citation>
    <scope>NUCLEOTIDE SEQUENCE [LARGE SCALE GENOMIC DNA]</scope>
</reference>
<dbReference type="EMBL" id="CADEBD010000494">
    <property type="protein sequence ID" value="CAB3256749.1"/>
    <property type="molecule type" value="Genomic_DNA"/>
</dbReference>
<sequence length="87" mass="9681">MKFVALVFAIILVIQLADVTADKMSFSDAIEAYEEQQNFGNNDVRIATGDMSSLSRRCTLSSCTTLCRSRGFRRGVCISATLCRCFR</sequence>
<dbReference type="InterPro" id="IPR036574">
    <property type="entry name" value="Scorpion_toxin-like_sf"/>
</dbReference>
<proteinExistence type="predicted"/>
<evidence type="ECO:0008006" key="4">
    <source>
        <dbReference type="Google" id="ProtNLM"/>
    </source>
</evidence>
<name>A0A8S1B2M8_ARCPL</name>
<keyword evidence="1" id="KW-0732">Signal</keyword>
<protein>
    <recommendedName>
        <fullName evidence="4">Defensin</fullName>
    </recommendedName>
</protein>
<dbReference type="AlphaFoldDB" id="A0A8S1B2M8"/>
<dbReference type="OrthoDB" id="10263824at2759"/>
<gene>
    <name evidence="2" type="ORF">APLA_LOCUS15750</name>
</gene>
<dbReference type="Gene3D" id="3.30.30.10">
    <property type="entry name" value="Knottin, scorpion toxin-like"/>
    <property type="match status" value="1"/>
</dbReference>
<comment type="caution">
    <text evidence="2">The sequence shown here is derived from an EMBL/GenBank/DDBJ whole genome shotgun (WGS) entry which is preliminary data.</text>
</comment>
<feature type="chain" id="PRO_5035891630" description="Defensin" evidence="1">
    <location>
        <begin position="22"/>
        <end position="87"/>
    </location>
</feature>